<name>A0ABU2FTK6_9EURY</name>
<reference evidence="1 2" key="1">
    <citation type="submission" date="2022-06" db="EMBL/GenBank/DDBJ databases">
        <title>Halomicroarcula sp. a new haloarchaeum isolate from saline soil.</title>
        <authorList>
            <person name="Strakova D."/>
            <person name="Galisteo C."/>
            <person name="Sanchez-Porro C."/>
            <person name="Ventosa A."/>
        </authorList>
    </citation>
    <scope>NUCLEOTIDE SEQUENCE [LARGE SCALE GENOMIC DNA]</scope>
    <source>
        <strain evidence="1 2">S3CR25-11</strain>
    </source>
</reference>
<keyword evidence="2" id="KW-1185">Reference proteome</keyword>
<protein>
    <recommendedName>
        <fullName evidence="3">KEOPS complex Pcc1-like subunit</fullName>
    </recommendedName>
</protein>
<dbReference type="Proteomes" id="UP001268864">
    <property type="component" value="Unassembled WGS sequence"/>
</dbReference>
<organism evidence="1 2">
    <name type="scientific">Haloarcula onubensis</name>
    <dbReference type="NCBI Taxonomy" id="2950539"/>
    <lineage>
        <taxon>Archaea</taxon>
        <taxon>Methanobacteriati</taxon>
        <taxon>Methanobacteriota</taxon>
        <taxon>Stenosarchaea group</taxon>
        <taxon>Halobacteria</taxon>
        <taxon>Halobacteriales</taxon>
        <taxon>Haloarculaceae</taxon>
        <taxon>Haloarcula</taxon>
    </lineage>
</organism>
<comment type="caution">
    <text evidence="1">The sequence shown here is derived from an EMBL/GenBank/DDBJ whole genome shotgun (WGS) entry which is preliminary data.</text>
</comment>
<dbReference type="EMBL" id="JAMQOS010000007">
    <property type="protein sequence ID" value="MDS0284085.1"/>
    <property type="molecule type" value="Genomic_DNA"/>
</dbReference>
<gene>
    <name evidence="1" type="ORF">NDI86_18370</name>
</gene>
<dbReference type="RefSeq" id="WP_310901831.1">
    <property type="nucleotide sequence ID" value="NZ_JAMQOS010000007.1"/>
</dbReference>
<accession>A0ABU2FTK6</accession>
<proteinExistence type="predicted"/>
<evidence type="ECO:0000313" key="2">
    <source>
        <dbReference type="Proteomes" id="UP001268864"/>
    </source>
</evidence>
<evidence type="ECO:0008006" key="3">
    <source>
        <dbReference type="Google" id="ProtNLM"/>
    </source>
</evidence>
<sequence>MAITSDNDTRQTTTLVVTVRVPNGADGDLTTNAERRLSRADGILAVTVEDLQELQPGLSATEATVRVTVETADARTTQSVEDTLAGQTGVEVTST</sequence>
<evidence type="ECO:0000313" key="1">
    <source>
        <dbReference type="EMBL" id="MDS0284085.1"/>
    </source>
</evidence>